<dbReference type="Proteomes" id="UP000312512">
    <property type="component" value="Unassembled WGS sequence"/>
</dbReference>
<reference evidence="2 3" key="1">
    <citation type="submission" date="2019-10" db="EMBL/GenBank/DDBJ databases">
        <title>Nonomuraea sp. nov., isolated from Phyllanthus amarus.</title>
        <authorList>
            <person name="Klykleung N."/>
            <person name="Tanasupawat S."/>
        </authorList>
    </citation>
    <scope>NUCLEOTIDE SEQUENCE [LARGE SCALE GENOMIC DNA]</scope>
    <source>
        <strain evidence="2 3">PA1-10</strain>
    </source>
</reference>
<organism evidence="2 3">
    <name type="scientific">Nonomuraea phyllanthi</name>
    <dbReference type="NCBI Taxonomy" id="2219224"/>
    <lineage>
        <taxon>Bacteria</taxon>
        <taxon>Bacillati</taxon>
        <taxon>Actinomycetota</taxon>
        <taxon>Actinomycetes</taxon>
        <taxon>Streptosporangiales</taxon>
        <taxon>Streptosporangiaceae</taxon>
        <taxon>Nonomuraea</taxon>
    </lineage>
</organism>
<evidence type="ECO:0000313" key="3">
    <source>
        <dbReference type="Proteomes" id="UP000312512"/>
    </source>
</evidence>
<feature type="region of interest" description="Disordered" evidence="1">
    <location>
        <begin position="1"/>
        <end position="20"/>
    </location>
</feature>
<name>A0A5C4V7W9_9ACTN</name>
<evidence type="ECO:0000313" key="2">
    <source>
        <dbReference type="EMBL" id="KAB8187544.1"/>
    </source>
</evidence>
<dbReference type="AlphaFoldDB" id="A0A5C4V7W9"/>
<gene>
    <name evidence="2" type="ORF">FH608_045560</name>
</gene>
<dbReference type="RefSeq" id="WP_139637420.1">
    <property type="nucleotide sequence ID" value="NZ_CP045572.1"/>
</dbReference>
<comment type="caution">
    <text evidence="2">The sequence shown here is derived from an EMBL/GenBank/DDBJ whole genome shotgun (WGS) entry which is preliminary data.</text>
</comment>
<keyword evidence="3" id="KW-1185">Reference proteome</keyword>
<evidence type="ECO:0000256" key="1">
    <source>
        <dbReference type="SAM" id="MobiDB-lite"/>
    </source>
</evidence>
<sequence length="85" mass="9352">MPATRTSPGRRPARGRGRRRGLQAVFQVITPAPGNVGYRVDPARQQAEVGNDWIVWRAEPEQAGVLRLLVTEERLPRNPTGPADG</sequence>
<feature type="compositionally biased region" description="Low complexity" evidence="1">
    <location>
        <begin position="1"/>
        <end position="10"/>
    </location>
</feature>
<feature type="compositionally biased region" description="Basic residues" evidence="1">
    <location>
        <begin position="11"/>
        <end position="20"/>
    </location>
</feature>
<accession>A0A5P9YMK1</accession>
<dbReference type="EMBL" id="VDLX02000027">
    <property type="protein sequence ID" value="KAB8187544.1"/>
    <property type="molecule type" value="Genomic_DNA"/>
</dbReference>
<accession>A0A5C4V7W9</accession>
<proteinExistence type="predicted"/>
<dbReference type="OrthoDB" id="3826074at2"/>
<protein>
    <submittedName>
        <fullName evidence="2">Uncharacterized protein</fullName>
    </submittedName>
</protein>